<comment type="caution">
    <text evidence="1">The sequence shown here is derived from an EMBL/GenBank/DDBJ whole genome shotgun (WGS) entry which is preliminary data.</text>
</comment>
<organism evidence="1 2">
    <name type="scientific">Paenibacillus alginolyticus</name>
    <dbReference type="NCBI Taxonomy" id="59839"/>
    <lineage>
        <taxon>Bacteria</taxon>
        <taxon>Bacillati</taxon>
        <taxon>Bacillota</taxon>
        <taxon>Bacilli</taxon>
        <taxon>Bacillales</taxon>
        <taxon>Paenibacillaceae</taxon>
        <taxon>Paenibacillus</taxon>
    </lineage>
</organism>
<name>A0ABT4GCD6_9BACL</name>
<keyword evidence="2" id="KW-1185">Reference proteome</keyword>
<evidence type="ECO:0000313" key="2">
    <source>
        <dbReference type="Proteomes" id="UP001527099"/>
    </source>
</evidence>
<dbReference type="RefSeq" id="WP_268615534.1">
    <property type="nucleotide sequence ID" value="NZ_JAMDMX010000041.1"/>
</dbReference>
<evidence type="ECO:0000313" key="1">
    <source>
        <dbReference type="EMBL" id="MCY9693857.1"/>
    </source>
</evidence>
<accession>A0ABT4GCD6</accession>
<gene>
    <name evidence="1" type="ORF">M5X19_13245</name>
</gene>
<protein>
    <submittedName>
        <fullName evidence="1">Uncharacterized protein</fullName>
    </submittedName>
</protein>
<reference evidence="1 2" key="1">
    <citation type="submission" date="2022-05" db="EMBL/GenBank/DDBJ databases">
        <title>Genome Sequencing of Bee-Associated Microbes.</title>
        <authorList>
            <person name="Dunlap C."/>
        </authorList>
    </citation>
    <scope>NUCLEOTIDE SEQUENCE [LARGE SCALE GENOMIC DNA]</scope>
    <source>
        <strain evidence="1 2">NRRL B-14421</strain>
    </source>
</reference>
<dbReference type="Proteomes" id="UP001527099">
    <property type="component" value="Unassembled WGS sequence"/>
</dbReference>
<sequence>MATETNTLLKMYLVKGTIEVSVAVSRSKKLRSVGLCTKNRGGYRNSSSSGLNAVETMYTIGSAVNETSASMNKYNRARFNDVLSFSARMIGIRPLPLTRLWTKTVS</sequence>
<proteinExistence type="predicted"/>
<dbReference type="EMBL" id="JAMDMX010000041">
    <property type="protein sequence ID" value="MCY9693857.1"/>
    <property type="molecule type" value="Genomic_DNA"/>
</dbReference>